<evidence type="ECO:0000313" key="2">
    <source>
        <dbReference type="Proteomes" id="UP000198211"/>
    </source>
</evidence>
<reference evidence="2" key="1">
    <citation type="submission" date="2017-03" db="EMBL/GenBank/DDBJ databases">
        <title>Phytopthora megakarya and P. palmivora, two closely related causual agents of cacao black pod achieved similar genome size and gene model numbers by different mechanisms.</title>
        <authorList>
            <person name="Ali S."/>
            <person name="Shao J."/>
            <person name="Larry D.J."/>
            <person name="Kronmiller B."/>
            <person name="Shen D."/>
            <person name="Strem M.D."/>
            <person name="Melnick R.L."/>
            <person name="Guiltinan M.J."/>
            <person name="Tyler B.M."/>
            <person name="Meinhardt L.W."/>
            <person name="Bailey B.A."/>
        </authorList>
    </citation>
    <scope>NUCLEOTIDE SEQUENCE [LARGE SCALE GENOMIC DNA]</scope>
    <source>
        <strain evidence="2">zdho120</strain>
    </source>
</reference>
<accession>A0A225WMZ1</accession>
<dbReference type="Proteomes" id="UP000198211">
    <property type="component" value="Unassembled WGS sequence"/>
</dbReference>
<evidence type="ECO:0000313" key="1">
    <source>
        <dbReference type="EMBL" id="OWZ19006.1"/>
    </source>
</evidence>
<keyword evidence="2" id="KW-1185">Reference proteome</keyword>
<proteinExistence type="predicted"/>
<name>A0A225WMZ1_9STRA</name>
<gene>
    <name evidence="1" type="ORF">PHMEG_0006814</name>
</gene>
<organism evidence="1 2">
    <name type="scientific">Phytophthora megakarya</name>
    <dbReference type="NCBI Taxonomy" id="4795"/>
    <lineage>
        <taxon>Eukaryota</taxon>
        <taxon>Sar</taxon>
        <taxon>Stramenopiles</taxon>
        <taxon>Oomycota</taxon>
        <taxon>Peronosporomycetes</taxon>
        <taxon>Peronosporales</taxon>
        <taxon>Peronosporaceae</taxon>
        <taxon>Phytophthora</taxon>
    </lineage>
</organism>
<protein>
    <submittedName>
        <fullName evidence="1">Avirulence (Avh) protein</fullName>
    </submittedName>
</protein>
<sequence>MRSFFAKLKYRSWIKQGKTPKSVYKTARSSGLGYGHYDWAVAAGYSKFWYHQLKYGPFAVDETTKRKKKEH</sequence>
<dbReference type="AlphaFoldDB" id="A0A225WMZ1"/>
<comment type="caution">
    <text evidence="1">The sequence shown here is derived from an EMBL/GenBank/DDBJ whole genome shotgun (WGS) entry which is preliminary data.</text>
</comment>
<dbReference type="EMBL" id="NBNE01000502">
    <property type="protein sequence ID" value="OWZ19006.1"/>
    <property type="molecule type" value="Genomic_DNA"/>
</dbReference>